<feature type="region of interest" description="Disordered" evidence="2">
    <location>
        <begin position="760"/>
        <end position="784"/>
    </location>
</feature>
<organism evidence="3 4">
    <name type="scientific">Leishmania tarentolae</name>
    <name type="common">Sauroleishmania tarentolae</name>
    <dbReference type="NCBI Taxonomy" id="5689"/>
    <lineage>
        <taxon>Eukaryota</taxon>
        <taxon>Discoba</taxon>
        <taxon>Euglenozoa</taxon>
        <taxon>Kinetoplastea</taxon>
        <taxon>Metakinetoplastina</taxon>
        <taxon>Trypanosomatida</taxon>
        <taxon>Trypanosomatidae</taxon>
        <taxon>Leishmaniinae</taxon>
        <taxon>Leishmania</taxon>
        <taxon>lizard Leishmania</taxon>
    </lineage>
</organism>
<gene>
    <name evidence="3" type="ORF">LtaPh_2416800</name>
</gene>
<comment type="caution">
    <text evidence="3">The sequence shown here is derived from an EMBL/GenBank/DDBJ whole genome shotgun (WGS) entry which is preliminary data.</text>
</comment>
<evidence type="ECO:0000313" key="3">
    <source>
        <dbReference type="EMBL" id="GET89003.1"/>
    </source>
</evidence>
<feature type="region of interest" description="Disordered" evidence="2">
    <location>
        <begin position="270"/>
        <end position="302"/>
    </location>
</feature>
<feature type="compositionally biased region" description="Low complexity" evidence="2">
    <location>
        <begin position="366"/>
        <end position="377"/>
    </location>
</feature>
<dbReference type="VEuPathDB" id="TriTrypDB:LtaPh_2416800"/>
<feature type="compositionally biased region" description="Basic and acidic residues" evidence="2">
    <location>
        <begin position="520"/>
        <end position="531"/>
    </location>
</feature>
<feature type="region of interest" description="Disordered" evidence="2">
    <location>
        <begin position="113"/>
        <end position="144"/>
    </location>
</feature>
<protein>
    <submittedName>
        <fullName evidence="3">Uncharacterized protein</fullName>
    </submittedName>
</protein>
<feature type="compositionally biased region" description="Low complexity" evidence="2">
    <location>
        <begin position="285"/>
        <end position="302"/>
    </location>
</feature>
<evidence type="ECO:0000256" key="2">
    <source>
        <dbReference type="SAM" id="MobiDB-lite"/>
    </source>
</evidence>
<feature type="coiled-coil region" evidence="1">
    <location>
        <begin position="85"/>
        <end position="112"/>
    </location>
</feature>
<proteinExistence type="predicted"/>
<feature type="region of interest" description="Disordered" evidence="2">
    <location>
        <begin position="508"/>
        <end position="531"/>
    </location>
</feature>
<feature type="compositionally biased region" description="Polar residues" evidence="2">
    <location>
        <begin position="764"/>
        <end position="778"/>
    </location>
</feature>
<feature type="compositionally biased region" description="Low complexity" evidence="2">
    <location>
        <begin position="508"/>
        <end position="518"/>
    </location>
</feature>
<sequence length="961" mass="101396">MYVKQQQQQAQEGDTLRAHFLDNVNQLAELGQYLPAHIFRTVLPLVGDEIESGASELNAQVEGTRQLLLQSAVLRRSTVLAPLLKQQLVTQAIQLQRRRAQLVQQLQRQTRHWRSASTGAGAVSASSSDGPYRRGGRLSGSAAAAPAQAGKGALGEMWATVREAFRFEEGKAHLVQAPLCPSAAVLRAFLDEVVSGGHSGLHRRVVDQVAGASPHHHQSPTSASPSTGAIGIATEGDRSADVGGSGSAEDAIEAALQVFLRYARQTRAGEPRIDRTAARRRARRPGACFPAPSSSAPSTGTTAFRASEADGRLQSADMAGVCDVDVYSDDVEEQMQDAEEDVFEGSPVLQQHSAAASASEEPGRDTASPTAQTTSAAGVAPVPAGMWLRVPGILSLGEYCAELPWVADLADQRYTEARERKKHGKGGAGEVGYISRHVQSGEQGGSGSLESREARYEAGYIAPTPAALQVMPPLGYLFIPALASGSAGGAGNSGKSVVERAIGQTTAAAAGAPRAAPADFHTDREGASLAPEEERSWLARVVVKCVSAAVDAAWQGVEETVVTPFCAQLRRGFSSRALPGKATAAAADASASAGGREAADEEEVITQFMEILRVRYAVELAAQVLAARHATELLLDSEDSVIFADRRLVSLVVNGGPIAAGACGGSRGTTAAQRIPPSPAPVLTFTVLSLPGLKEIFYVMAYCTGAALLYDVADATASPGDDAASRRGSAGARQRQEYLVVDVDAEDNEWEYQQEEGRLEGYNNGLTDGSQHARSPSAAQRADLVNEEDLSARRQASLQAWATFFEDEYLRSCPNTAAFADVPWSAGPGSVYSSCSLAPYYRLWLYMWEYVLTVEAHAPVSAHPLRSGGVGLAQLPVAPRTARRWMEKVICASVMHGCDEAGLLVSSATPGSRTYEPQACLQAHLSAEPTERLIKATMTQARNSLLQVSGAGGGTAAALSH</sequence>
<evidence type="ECO:0000313" key="4">
    <source>
        <dbReference type="Proteomes" id="UP000419144"/>
    </source>
</evidence>
<feature type="region of interest" description="Disordered" evidence="2">
    <location>
        <begin position="210"/>
        <end position="246"/>
    </location>
</feature>
<dbReference type="OrthoDB" id="267435at2759"/>
<keyword evidence="1" id="KW-0175">Coiled coil</keyword>
<dbReference type="Proteomes" id="UP000419144">
    <property type="component" value="Unassembled WGS sequence"/>
</dbReference>
<reference evidence="3" key="1">
    <citation type="submission" date="2019-11" db="EMBL/GenBank/DDBJ databases">
        <title>Leishmania tarentolae CDS.</title>
        <authorList>
            <person name="Goto Y."/>
            <person name="Yamagishi J."/>
        </authorList>
    </citation>
    <scope>NUCLEOTIDE SEQUENCE [LARGE SCALE GENOMIC DNA]</scope>
    <source>
        <strain evidence="3">Parrot Tar II</strain>
    </source>
</reference>
<accession>A0A640KHI3</accession>
<feature type="compositionally biased region" description="Low complexity" evidence="2">
    <location>
        <begin position="115"/>
        <end position="128"/>
    </location>
</feature>
<feature type="region of interest" description="Disordered" evidence="2">
    <location>
        <begin position="349"/>
        <end position="377"/>
    </location>
</feature>
<name>A0A640KHI3_LEITA</name>
<keyword evidence="4" id="KW-1185">Reference proteome</keyword>
<dbReference type="AlphaFoldDB" id="A0A640KHI3"/>
<dbReference type="EMBL" id="BLBS01000031">
    <property type="protein sequence ID" value="GET89003.1"/>
    <property type="molecule type" value="Genomic_DNA"/>
</dbReference>
<evidence type="ECO:0000256" key="1">
    <source>
        <dbReference type="SAM" id="Coils"/>
    </source>
</evidence>